<accession>A0A0E9STN4</accession>
<protein>
    <submittedName>
        <fullName evidence="1">Uncharacterized protein</fullName>
    </submittedName>
</protein>
<organism evidence="1">
    <name type="scientific">Anguilla anguilla</name>
    <name type="common">European freshwater eel</name>
    <name type="synonym">Muraena anguilla</name>
    <dbReference type="NCBI Taxonomy" id="7936"/>
    <lineage>
        <taxon>Eukaryota</taxon>
        <taxon>Metazoa</taxon>
        <taxon>Chordata</taxon>
        <taxon>Craniata</taxon>
        <taxon>Vertebrata</taxon>
        <taxon>Euteleostomi</taxon>
        <taxon>Actinopterygii</taxon>
        <taxon>Neopterygii</taxon>
        <taxon>Teleostei</taxon>
        <taxon>Anguilliformes</taxon>
        <taxon>Anguillidae</taxon>
        <taxon>Anguilla</taxon>
    </lineage>
</organism>
<proteinExistence type="predicted"/>
<sequence>MIRQHSDCWP</sequence>
<reference evidence="1" key="2">
    <citation type="journal article" date="2015" name="Fish Shellfish Immunol.">
        <title>Early steps in the European eel (Anguilla anguilla)-Vibrio vulnificus interaction in the gills: Role of the RtxA13 toxin.</title>
        <authorList>
            <person name="Callol A."/>
            <person name="Pajuelo D."/>
            <person name="Ebbesson L."/>
            <person name="Teles M."/>
            <person name="MacKenzie S."/>
            <person name="Amaro C."/>
        </authorList>
    </citation>
    <scope>NUCLEOTIDE SEQUENCE</scope>
</reference>
<evidence type="ECO:0000313" key="1">
    <source>
        <dbReference type="EMBL" id="JAH43878.1"/>
    </source>
</evidence>
<name>A0A0E9STN4_ANGAN</name>
<dbReference type="EMBL" id="GBXM01064699">
    <property type="protein sequence ID" value="JAH43878.1"/>
    <property type="molecule type" value="Transcribed_RNA"/>
</dbReference>
<reference evidence="1" key="1">
    <citation type="submission" date="2014-11" db="EMBL/GenBank/DDBJ databases">
        <authorList>
            <person name="Amaro Gonzalez C."/>
        </authorList>
    </citation>
    <scope>NUCLEOTIDE SEQUENCE</scope>
</reference>